<dbReference type="STRING" id="117157.SAMN04489717_4861"/>
<accession>A0A1H1X898</accession>
<comment type="similarity">
    <text evidence="2 12">Belongs to the glycosyl hydrolase 1 family.</text>
</comment>
<dbReference type="PANTHER" id="PTHR10353:SF36">
    <property type="entry name" value="LP05116P"/>
    <property type="match status" value="1"/>
</dbReference>
<feature type="binding site" evidence="10">
    <location>
        <position position="302"/>
    </location>
    <ligand>
        <name>substrate</name>
    </ligand>
</feature>
<evidence type="ECO:0000313" key="13">
    <source>
        <dbReference type="EMBL" id="SDT05488.1"/>
    </source>
</evidence>
<dbReference type="InterPro" id="IPR017853">
    <property type="entry name" value="GH"/>
</dbReference>
<evidence type="ECO:0000256" key="6">
    <source>
        <dbReference type="ARBA" id="ARBA00023277"/>
    </source>
</evidence>
<reference evidence="13 14" key="1">
    <citation type="submission" date="2016-10" db="EMBL/GenBank/DDBJ databases">
        <authorList>
            <person name="de Groot N.N."/>
        </authorList>
    </citation>
    <scope>NUCLEOTIDE SEQUENCE [LARGE SCALE GENOMIC DNA]</scope>
    <source>
        <strain evidence="13 14">DSM 22024</strain>
    </source>
</reference>
<dbReference type="FunFam" id="3.20.20.80:FF:000004">
    <property type="entry name" value="Beta-glucosidase 6-phospho-beta-glucosidase"/>
    <property type="match status" value="1"/>
</dbReference>
<feature type="binding site" evidence="10">
    <location>
        <begin position="422"/>
        <end position="423"/>
    </location>
    <ligand>
        <name>substrate</name>
    </ligand>
</feature>
<dbReference type="PROSITE" id="PS00572">
    <property type="entry name" value="GLYCOSYL_HYDROL_F1_1"/>
    <property type="match status" value="1"/>
</dbReference>
<evidence type="ECO:0000256" key="11">
    <source>
        <dbReference type="PROSITE-ProRule" id="PRU10055"/>
    </source>
</evidence>
<dbReference type="Pfam" id="PF00232">
    <property type="entry name" value="Glyco_hydro_1"/>
    <property type="match status" value="1"/>
</dbReference>
<dbReference type="PRINTS" id="PR00131">
    <property type="entry name" value="GLHYDRLASE1"/>
</dbReference>
<evidence type="ECO:0000256" key="2">
    <source>
        <dbReference type="ARBA" id="ARBA00010838"/>
    </source>
</evidence>
<dbReference type="InterPro" id="IPR033132">
    <property type="entry name" value="GH_1_N_CS"/>
</dbReference>
<keyword evidence="4 12" id="KW-0378">Hydrolase</keyword>
<organism evidence="13 14">
    <name type="scientific">Actinopolymorpha singaporensis</name>
    <dbReference type="NCBI Taxonomy" id="117157"/>
    <lineage>
        <taxon>Bacteria</taxon>
        <taxon>Bacillati</taxon>
        <taxon>Actinomycetota</taxon>
        <taxon>Actinomycetes</taxon>
        <taxon>Propionibacteriales</taxon>
        <taxon>Actinopolymorphaceae</taxon>
        <taxon>Actinopolymorpha</taxon>
    </lineage>
</organism>
<keyword evidence="8" id="KW-0624">Polysaccharide degradation</keyword>
<proteinExistence type="inferred from homology"/>
<dbReference type="InterPro" id="IPR001360">
    <property type="entry name" value="Glyco_hydro_1"/>
</dbReference>
<keyword evidence="14" id="KW-1185">Reference proteome</keyword>
<protein>
    <recommendedName>
        <fullName evidence="3 12">Beta-glucosidase</fullName>
        <ecNumber evidence="3 12">3.2.1.21</ecNumber>
    </recommendedName>
</protein>
<evidence type="ECO:0000256" key="12">
    <source>
        <dbReference type="RuleBase" id="RU361175"/>
    </source>
</evidence>
<evidence type="ECO:0000256" key="9">
    <source>
        <dbReference type="PIRSR" id="PIRSR617736-1"/>
    </source>
</evidence>
<evidence type="ECO:0000256" key="3">
    <source>
        <dbReference type="ARBA" id="ARBA00012744"/>
    </source>
</evidence>
<evidence type="ECO:0000256" key="5">
    <source>
        <dbReference type="ARBA" id="ARBA00023001"/>
    </source>
</evidence>
<dbReference type="Gene3D" id="3.20.20.80">
    <property type="entry name" value="Glycosidases"/>
    <property type="match status" value="1"/>
</dbReference>
<dbReference type="AlphaFoldDB" id="A0A1H1X898"/>
<comment type="catalytic activity">
    <reaction evidence="1 12">
        <text>Hydrolysis of terminal, non-reducing beta-D-glucosyl residues with release of beta-D-glucose.</text>
        <dbReference type="EC" id="3.2.1.21"/>
    </reaction>
</comment>
<dbReference type="EMBL" id="LT629732">
    <property type="protein sequence ID" value="SDT05488.1"/>
    <property type="molecule type" value="Genomic_DNA"/>
</dbReference>
<dbReference type="GO" id="GO:0030245">
    <property type="term" value="P:cellulose catabolic process"/>
    <property type="evidence" value="ECO:0007669"/>
    <property type="project" value="UniProtKB-KW"/>
</dbReference>
<feature type="binding site" evidence="10">
    <location>
        <position position="415"/>
    </location>
    <ligand>
        <name>substrate</name>
    </ligand>
</feature>
<dbReference type="Proteomes" id="UP000198983">
    <property type="component" value="Chromosome I"/>
</dbReference>
<evidence type="ECO:0000256" key="4">
    <source>
        <dbReference type="ARBA" id="ARBA00022801"/>
    </source>
</evidence>
<evidence type="ECO:0000256" key="7">
    <source>
        <dbReference type="ARBA" id="ARBA00023295"/>
    </source>
</evidence>
<keyword evidence="7 12" id="KW-0326">Glycosidase</keyword>
<dbReference type="EC" id="3.2.1.21" evidence="3 12"/>
<evidence type="ECO:0000256" key="10">
    <source>
        <dbReference type="PIRSR" id="PIRSR617736-2"/>
    </source>
</evidence>
<feature type="binding site" evidence="10">
    <location>
        <position position="169"/>
    </location>
    <ligand>
        <name>substrate</name>
    </ligand>
</feature>
<evidence type="ECO:0000256" key="8">
    <source>
        <dbReference type="ARBA" id="ARBA00023326"/>
    </source>
</evidence>
<keyword evidence="5" id="KW-0136">Cellulose degradation</keyword>
<dbReference type="InterPro" id="IPR018120">
    <property type="entry name" value="Glyco_hydro_1_AS"/>
</dbReference>
<feature type="active site" description="Nucleophile" evidence="9 11">
    <location>
        <position position="368"/>
    </location>
</feature>
<dbReference type="GO" id="GO:0005829">
    <property type="term" value="C:cytosol"/>
    <property type="evidence" value="ECO:0007669"/>
    <property type="project" value="TreeGrafter"/>
</dbReference>
<dbReference type="PROSITE" id="PS00653">
    <property type="entry name" value="GLYCOSYL_HYDROL_F1_2"/>
    <property type="match status" value="1"/>
</dbReference>
<sequence>MMTDATPVRFPADFSWGVATASYQIEGAVEADGRRPSIWDTFSHTPGTISDGSSGDVACDHYHRYREDVDLIAGLGVGTYRFSLAWPRLQPDGRGPINQAGLDFYLRLLDALQEKGIRPWVTLYHWDLPQALEDAGGWPARDTAHRFADYAVAVYERLHDRVADWTTLNEPWCSAYLGYGIGQHAPGVRDPRAALHAAHHLLLGHGLAVRGMRAATPDTTNRFGITLNLWPVSPATDTPTDVDAARRVDGISNRAFLDPLLRGSYPDDVLADVAGITDTAHIQPGDTDTIAAPVDVLGINYYSPTYVRARESAGPAGSTPWIGCDDVEPVPQGFPTTDMGWEIEPDGLRRLLVRLRDDYPSIPLYVTENGMALADVVDDEGRVHDPERIGYIDGHLRACRQAMDEGVDLRGYFVWTLYDNFEWAFGYSKRFGVIHLDTATQVRIPKSSAAWYARVARSGELP</sequence>
<dbReference type="SUPFAM" id="SSF51445">
    <property type="entry name" value="(Trans)glycosidases"/>
    <property type="match status" value="1"/>
</dbReference>
<dbReference type="GO" id="GO:0008422">
    <property type="term" value="F:beta-glucosidase activity"/>
    <property type="evidence" value="ECO:0007669"/>
    <property type="project" value="UniProtKB-EC"/>
</dbReference>
<dbReference type="PANTHER" id="PTHR10353">
    <property type="entry name" value="GLYCOSYL HYDROLASE"/>
    <property type="match status" value="1"/>
</dbReference>
<evidence type="ECO:0000256" key="1">
    <source>
        <dbReference type="ARBA" id="ARBA00000448"/>
    </source>
</evidence>
<keyword evidence="6" id="KW-0119">Carbohydrate metabolism</keyword>
<feature type="active site" description="Proton donor" evidence="9">
    <location>
        <position position="170"/>
    </location>
</feature>
<dbReference type="NCBIfam" id="TIGR03356">
    <property type="entry name" value="BGL"/>
    <property type="match status" value="1"/>
</dbReference>
<dbReference type="InterPro" id="IPR017736">
    <property type="entry name" value="Glyco_hydro_1_beta-glucosidase"/>
</dbReference>
<name>A0A1H1X898_9ACTN</name>
<gene>
    <name evidence="13" type="ORF">SAMN04489717_4861</name>
</gene>
<evidence type="ECO:0000313" key="14">
    <source>
        <dbReference type="Proteomes" id="UP000198983"/>
    </source>
</evidence>
<feature type="binding site" evidence="10">
    <location>
        <position position="125"/>
    </location>
    <ligand>
        <name>substrate</name>
    </ligand>
</feature>
<feature type="binding site" evidence="10">
    <location>
        <position position="24"/>
    </location>
    <ligand>
        <name>substrate</name>
    </ligand>
</feature>